<proteinExistence type="inferred from homology"/>
<dbReference type="GO" id="GO:0006310">
    <property type="term" value="P:DNA recombination"/>
    <property type="evidence" value="ECO:0007669"/>
    <property type="project" value="UniProtKB-KW"/>
</dbReference>
<comment type="similarity">
    <text evidence="1">Belongs to the 'phage' integrase family.</text>
</comment>
<evidence type="ECO:0000313" key="7">
    <source>
        <dbReference type="EMBL" id="MTV33239.1"/>
    </source>
</evidence>
<dbReference type="GO" id="GO:0003677">
    <property type="term" value="F:DNA binding"/>
    <property type="evidence" value="ECO:0007669"/>
    <property type="project" value="UniProtKB-KW"/>
</dbReference>
<dbReference type="PROSITE" id="PS51898">
    <property type="entry name" value="TYR_RECOMBINASE"/>
    <property type="match status" value="1"/>
</dbReference>
<keyword evidence="3" id="KW-0238">DNA-binding</keyword>
<dbReference type="InterPro" id="IPR050808">
    <property type="entry name" value="Phage_Integrase"/>
</dbReference>
<organism evidence="7 8">
    <name type="scientific">Rhodoblastus acidophilus</name>
    <name type="common">Rhodopseudomonas acidophila</name>
    <dbReference type="NCBI Taxonomy" id="1074"/>
    <lineage>
        <taxon>Bacteria</taxon>
        <taxon>Pseudomonadati</taxon>
        <taxon>Pseudomonadota</taxon>
        <taxon>Alphaproteobacteria</taxon>
        <taxon>Hyphomicrobiales</taxon>
        <taxon>Rhodoblastaceae</taxon>
        <taxon>Rhodoblastus</taxon>
    </lineage>
</organism>
<protein>
    <submittedName>
        <fullName evidence="7">Tyrosine-type recombinase/integrase</fullName>
    </submittedName>
</protein>
<dbReference type="AlphaFoldDB" id="A0A6N8DS05"/>
<evidence type="ECO:0000256" key="5">
    <source>
        <dbReference type="SAM" id="MobiDB-lite"/>
    </source>
</evidence>
<name>A0A6N8DS05_RHOAC</name>
<dbReference type="InterPro" id="IPR013762">
    <property type="entry name" value="Integrase-like_cat_sf"/>
</dbReference>
<dbReference type="Proteomes" id="UP000439113">
    <property type="component" value="Unassembled WGS sequence"/>
</dbReference>
<dbReference type="PANTHER" id="PTHR30629:SF2">
    <property type="entry name" value="PROPHAGE INTEGRASE INTS-RELATED"/>
    <property type="match status" value="1"/>
</dbReference>
<feature type="region of interest" description="Disordered" evidence="5">
    <location>
        <begin position="334"/>
        <end position="362"/>
    </location>
</feature>
<keyword evidence="4" id="KW-0233">DNA recombination</keyword>
<dbReference type="InterPro" id="IPR002104">
    <property type="entry name" value="Integrase_catalytic"/>
</dbReference>
<dbReference type="PANTHER" id="PTHR30629">
    <property type="entry name" value="PROPHAGE INTEGRASE"/>
    <property type="match status" value="1"/>
</dbReference>
<dbReference type="SUPFAM" id="SSF56349">
    <property type="entry name" value="DNA breaking-rejoining enzymes"/>
    <property type="match status" value="1"/>
</dbReference>
<evidence type="ECO:0000313" key="8">
    <source>
        <dbReference type="Proteomes" id="UP000439113"/>
    </source>
</evidence>
<evidence type="ECO:0000256" key="1">
    <source>
        <dbReference type="ARBA" id="ARBA00008857"/>
    </source>
</evidence>
<dbReference type="Gene3D" id="1.10.443.10">
    <property type="entry name" value="Intergrase catalytic core"/>
    <property type="match status" value="1"/>
</dbReference>
<dbReference type="Gene3D" id="1.10.150.130">
    <property type="match status" value="1"/>
</dbReference>
<evidence type="ECO:0000256" key="3">
    <source>
        <dbReference type="ARBA" id="ARBA00023125"/>
    </source>
</evidence>
<comment type="caution">
    <text evidence="7">The sequence shown here is derived from an EMBL/GenBank/DDBJ whole genome shotgun (WGS) entry which is preliminary data.</text>
</comment>
<dbReference type="EMBL" id="WNKS01000031">
    <property type="protein sequence ID" value="MTV33239.1"/>
    <property type="molecule type" value="Genomic_DNA"/>
</dbReference>
<dbReference type="Pfam" id="PF00589">
    <property type="entry name" value="Phage_integrase"/>
    <property type="match status" value="1"/>
</dbReference>
<evidence type="ECO:0000256" key="4">
    <source>
        <dbReference type="ARBA" id="ARBA00023172"/>
    </source>
</evidence>
<accession>A0A6N8DS05</accession>
<evidence type="ECO:0000256" key="2">
    <source>
        <dbReference type="ARBA" id="ARBA00022908"/>
    </source>
</evidence>
<feature type="domain" description="Tyr recombinase" evidence="6">
    <location>
        <begin position="168"/>
        <end position="335"/>
    </location>
</feature>
<keyword evidence="2" id="KW-0229">DNA integration</keyword>
<dbReference type="InterPro" id="IPR011010">
    <property type="entry name" value="DNA_brk_join_enz"/>
</dbReference>
<dbReference type="GO" id="GO:0015074">
    <property type="term" value="P:DNA integration"/>
    <property type="evidence" value="ECO:0007669"/>
    <property type="project" value="UniProtKB-KW"/>
</dbReference>
<dbReference type="InterPro" id="IPR010998">
    <property type="entry name" value="Integrase_recombinase_N"/>
</dbReference>
<evidence type="ECO:0000259" key="6">
    <source>
        <dbReference type="PROSITE" id="PS51898"/>
    </source>
</evidence>
<sequence length="362" mass="39899">MDAMPRPRPPYLQREVTRHGKTLWYVRRDKGPRVRINGAYGSPEFMAEYHRAAAGEAAPPTRAPVKTNSLKWLLGRYRESAAWAKLSPATRYQRENIFVAILKTAGDEPFAQITRQDISNGVDRRAATPFAAANFVKAMRGLFQWAMKAGHVQQDPTRDASTTTPKTDGFHAWTEDEIAQFEARWPIGTRERLALALFLFTGLRRGDVARLGRQHVRNGVISIRTEKTATPIILPILPALQEIIDASPTGDLVFLSGERGKPMTKESLGNWFRDACDAAGVPGSAHGLRKAGATRLANNGATVAQLEAIYGWTGGKMAALHTRTADRARLAREAISKLEKPETGTSIPEPNPKVRASETKSE</sequence>
<gene>
    <name evidence="7" type="ORF">GJ654_19870</name>
</gene>
<reference evidence="7 8" key="1">
    <citation type="submission" date="2019-11" db="EMBL/GenBank/DDBJ databases">
        <title>Whole-genome sequence of a Rhodoblastus acidophilus DSM 142.</title>
        <authorList>
            <person name="Kyndt J.A."/>
            <person name="Meyer T.E."/>
        </authorList>
    </citation>
    <scope>NUCLEOTIDE SEQUENCE [LARGE SCALE GENOMIC DNA]</scope>
    <source>
        <strain evidence="7 8">DSM 142</strain>
    </source>
</reference>
<dbReference type="OrthoDB" id="7873969at2"/>